<evidence type="ECO:0000313" key="3">
    <source>
        <dbReference type="EMBL" id="KAG2218376.1"/>
    </source>
</evidence>
<dbReference type="Proteomes" id="UP000646827">
    <property type="component" value="Unassembled WGS sequence"/>
</dbReference>
<dbReference type="Pfam" id="PF00096">
    <property type="entry name" value="zf-C2H2"/>
    <property type="match status" value="1"/>
</dbReference>
<protein>
    <recommendedName>
        <fullName evidence="2">C2H2-type domain-containing protein</fullName>
    </recommendedName>
</protein>
<feature type="domain" description="C2H2-type" evidence="2">
    <location>
        <begin position="3"/>
        <end position="31"/>
    </location>
</feature>
<dbReference type="PROSITE" id="PS50157">
    <property type="entry name" value="ZINC_FINGER_C2H2_2"/>
    <property type="match status" value="2"/>
</dbReference>
<keyword evidence="1" id="KW-0862">Zinc</keyword>
<proteinExistence type="predicted"/>
<dbReference type="InterPro" id="IPR013087">
    <property type="entry name" value="Znf_C2H2_type"/>
</dbReference>
<dbReference type="GO" id="GO:0008270">
    <property type="term" value="F:zinc ion binding"/>
    <property type="evidence" value="ECO:0007669"/>
    <property type="project" value="UniProtKB-KW"/>
</dbReference>
<dbReference type="AlphaFoldDB" id="A0A8H7VCU2"/>
<keyword evidence="1" id="KW-0479">Metal-binding</keyword>
<organism evidence="3 4">
    <name type="scientific">Circinella minor</name>
    <dbReference type="NCBI Taxonomy" id="1195481"/>
    <lineage>
        <taxon>Eukaryota</taxon>
        <taxon>Fungi</taxon>
        <taxon>Fungi incertae sedis</taxon>
        <taxon>Mucoromycota</taxon>
        <taxon>Mucoromycotina</taxon>
        <taxon>Mucoromycetes</taxon>
        <taxon>Mucorales</taxon>
        <taxon>Lichtheimiaceae</taxon>
        <taxon>Circinella</taxon>
    </lineage>
</organism>
<dbReference type="EMBL" id="JAEPRB010000233">
    <property type="protein sequence ID" value="KAG2218376.1"/>
    <property type="molecule type" value="Genomic_DNA"/>
</dbReference>
<gene>
    <name evidence="3" type="ORF">INT45_013327</name>
</gene>
<sequence length="549" mass="61133">MTFICDTCKIEFSSPSKLYSHKYDVHMNTLQVTINKKTTLIERIGGKFSCPDCSKKFSAPRTLKYHIEKKHEGSCTTLYKAEKRRNTEIDDDESASSVIIKHHKPSKGEIGSTVDNPVTFPSTSQYDENTAVLLACDSLSSSARTQDSCVLAAKIANVKPILLTSQNGKTYSFLTAPENISDILSDEPKGIWSLPTMDNTVTEKSLLPTNGDELFKHIVGVSPIYEHLADQQYVELSQEITKEINKDWAFFPQLRFATSQIFAGSILISGSTALLVNCVESYGRLKTIDSHHERRTASGAHQSSFPKAVSKYGQLTVCLTQDDNTTKLKIGAASCNLLVTSSTHLDKQTIANKTIEMGANTSNFVPAPDTKIYINAESLKLGRILLEDETATCIDQSYMLYQLRQLRSKFYCMSTYSLCRSFSSIVSDITYRPYTIWTLCEYDSPQKIDSQSRKLSKMFQTIALLVIKNGSAAQIKVMVFKDLYSTLKDGTIKDTVGQIINLQDTDLIAIINNLKLSNLLQTLADSMTPSINNSNQMAAKLLSQNLYKK</sequence>
<keyword evidence="1" id="KW-0863">Zinc-finger</keyword>
<accession>A0A8H7VCU2</accession>
<dbReference type="PROSITE" id="PS00028">
    <property type="entry name" value="ZINC_FINGER_C2H2_1"/>
    <property type="match status" value="2"/>
</dbReference>
<feature type="domain" description="C2H2-type" evidence="2">
    <location>
        <begin position="48"/>
        <end position="76"/>
    </location>
</feature>
<name>A0A8H7VCU2_9FUNG</name>
<reference evidence="3 4" key="1">
    <citation type="submission" date="2020-12" db="EMBL/GenBank/DDBJ databases">
        <title>Metabolic potential, ecology and presence of endohyphal bacteria is reflected in genomic diversity of Mucoromycotina.</title>
        <authorList>
            <person name="Muszewska A."/>
            <person name="Okrasinska A."/>
            <person name="Steczkiewicz K."/>
            <person name="Drgas O."/>
            <person name="Orlowska M."/>
            <person name="Perlinska-Lenart U."/>
            <person name="Aleksandrzak-Piekarczyk T."/>
            <person name="Szatraj K."/>
            <person name="Zielenkiewicz U."/>
            <person name="Pilsyk S."/>
            <person name="Malc E."/>
            <person name="Mieczkowski P."/>
            <person name="Kruszewska J.S."/>
            <person name="Biernat P."/>
            <person name="Pawlowska J."/>
        </authorList>
    </citation>
    <scope>NUCLEOTIDE SEQUENCE [LARGE SCALE GENOMIC DNA]</scope>
    <source>
        <strain evidence="3 4">CBS 142.35</strain>
    </source>
</reference>
<evidence type="ECO:0000259" key="2">
    <source>
        <dbReference type="PROSITE" id="PS50157"/>
    </source>
</evidence>
<dbReference type="OrthoDB" id="2245303at2759"/>
<evidence type="ECO:0000313" key="4">
    <source>
        <dbReference type="Proteomes" id="UP000646827"/>
    </source>
</evidence>
<dbReference type="SMART" id="SM00355">
    <property type="entry name" value="ZnF_C2H2"/>
    <property type="match status" value="2"/>
</dbReference>
<dbReference type="Gene3D" id="3.30.160.60">
    <property type="entry name" value="Classic Zinc Finger"/>
    <property type="match status" value="1"/>
</dbReference>
<evidence type="ECO:0000256" key="1">
    <source>
        <dbReference type="PROSITE-ProRule" id="PRU00042"/>
    </source>
</evidence>
<keyword evidence="4" id="KW-1185">Reference proteome</keyword>
<comment type="caution">
    <text evidence="3">The sequence shown here is derived from an EMBL/GenBank/DDBJ whole genome shotgun (WGS) entry which is preliminary data.</text>
</comment>